<gene>
    <name evidence="3" type="ORF">FNK824_LOCUS20687</name>
    <name evidence="2" type="ORF">SEV965_LOCUS5848</name>
</gene>
<dbReference type="AlphaFoldDB" id="A0A813ZVT8"/>
<reference evidence="2" key="1">
    <citation type="submission" date="2021-02" db="EMBL/GenBank/DDBJ databases">
        <authorList>
            <person name="Nowell W R."/>
        </authorList>
    </citation>
    <scope>NUCLEOTIDE SEQUENCE</scope>
</reference>
<sequence>MCSSVFIAGRNEEQERKEDLSWRPMKYVTFTVNYNDLSVSSSILGLATRKAIFRPRLGATLVRELTEKETRLQTFNIPSPPDVNQDEIPWPMGNKIDDNSFPSNINRTLLEEAINNLFIERDPSQLIGTRAVVVVYDGKLIAERYARGFSRTSKFLGWSMTKSIVSALVGILVKDEKLNIDESAPVPEWNNIGDPRHSITIKNLLQQTTGLNFVEVYDSKSDVRQMLFDTSDMAAFAASRPLKHKPGIDFYYTGGNTNILSRIIRHTVGEDEYHSFPYRKLFYKLGMYNFIVEVDASGTFVGSSYSWGTARDWARFGILYLNRGIYNSEEILSEDWIKQTITPVDSDEGSKYGFHFWLNTSKNNDSSTQPFPDVSTDMFYASGFNGQNLFIIPSKKLVVVRLGFTKTSNKDYGANDFLKTVISSIE</sequence>
<dbReference type="PANTHER" id="PTHR43283:SF7">
    <property type="entry name" value="BETA-LACTAMASE-RELATED DOMAIN-CONTAINING PROTEIN"/>
    <property type="match status" value="1"/>
</dbReference>
<accession>A0A813ZVT8</accession>
<evidence type="ECO:0000259" key="1">
    <source>
        <dbReference type="Pfam" id="PF00144"/>
    </source>
</evidence>
<dbReference type="Pfam" id="PF00144">
    <property type="entry name" value="Beta-lactamase"/>
    <property type="match status" value="1"/>
</dbReference>
<dbReference type="PANTHER" id="PTHR43283">
    <property type="entry name" value="BETA-LACTAMASE-RELATED"/>
    <property type="match status" value="1"/>
</dbReference>
<dbReference type="Gene3D" id="3.40.710.10">
    <property type="entry name" value="DD-peptidase/beta-lactamase superfamily"/>
    <property type="match status" value="1"/>
</dbReference>
<dbReference type="SUPFAM" id="SSF56601">
    <property type="entry name" value="beta-lactamase/transpeptidase-like"/>
    <property type="match status" value="1"/>
</dbReference>
<organism evidence="2 4">
    <name type="scientific">Rotaria sordida</name>
    <dbReference type="NCBI Taxonomy" id="392033"/>
    <lineage>
        <taxon>Eukaryota</taxon>
        <taxon>Metazoa</taxon>
        <taxon>Spiralia</taxon>
        <taxon>Gnathifera</taxon>
        <taxon>Rotifera</taxon>
        <taxon>Eurotatoria</taxon>
        <taxon>Bdelloidea</taxon>
        <taxon>Philodinida</taxon>
        <taxon>Philodinidae</taxon>
        <taxon>Rotaria</taxon>
    </lineage>
</organism>
<dbReference type="Proteomes" id="UP000663874">
    <property type="component" value="Unassembled WGS sequence"/>
</dbReference>
<protein>
    <recommendedName>
        <fullName evidence="1">Beta-lactamase-related domain-containing protein</fullName>
    </recommendedName>
</protein>
<evidence type="ECO:0000313" key="4">
    <source>
        <dbReference type="Proteomes" id="UP000663889"/>
    </source>
</evidence>
<dbReference type="EMBL" id="CAJNOU010000183">
    <property type="protein sequence ID" value="CAF0905233.1"/>
    <property type="molecule type" value="Genomic_DNA"/>
</dbReference>
<dbReference type="InterPro" id="IPR001466">
    <property type="entry name" value="Beta-lactam-related"/>
</dbReference>
<dbReference type="InterPro" id="IPR050789">
    <property type="entry name" value="Diverse_Enzym_Activities"/>
</dbReference>
<evidence type="ECO:0000313" key="3">
    <source>
        <dbReference type="EMBL" id="CAF3903162.1"/>
    </source>
</evidence>
<dbReference type="Proteomes" id="UP000663889">
    <property type="component" value="Unassembled WGS sequence"/>
</dbReference>
<proteinExistence type="predicted"/>
<dbReference type="EMBL" id="CAJOBE010003836">
    <property type="protein sequence ID" value="CAF3903162.1"/>
    <property type="molecule type" value="Genomic_DNA"/>
</dbReference>
<comment type="caution">
    <text evidence="2">The sequence shown here is derived from an EMBL/GenBank/DDBJ whole genome shotgun (WGS) entry which is preliminary data.</text>
</comment>
<name>A0A813ZVT8_9BILA</name>
<feature type="domain" description="Beta-lactamase-related" evidence="1">
    <location>
        <begin position="130"/>
        <end position="413"/>
    </location>
</feature>
<evidence type="ECO:0000313" key="2">
    <source>
        <dbReference type="EMBL" id="CAF0905233.1"/>
    </source>
</evidence>
<dbReference type="InterPro" id="IPR012338">
    <property type="entry name" value="Beta-lactam/transpept-like"/>
</dbReference>